<dbReference type="EMBL" id="BJLP01000041">
    <property type="protein sequence ID" value="GEA81887.1"/>
    <property type="molecule type" value="Genomic_DNA"/>
</dbReference>
<keyword evidence="6" id="KW-0732">Signal</keyword>
<dbReference type="Gene3D" id="2.60.40.10">
    <property type="entry name" value="Immunoglobulins"/>
    <property type="match status" value="1"/>
</dbReference>
<evidence type="ECO:0000313" key="9">
    <source>
        <dbReference type="Proteomes" id="UP000315842"/>
    </source>
</evidence>
<keyword evidence="3" id="KW-0677">Repeat</keyword>
<dbReference type="PRINTS" id="PR00633">
    <property type="entry name" value="RCCNDNSATION"/>
</dbReference>
<sequence>MHLSRRMSRTFVVATIALALVATGNQAATAVEPDVRGASVTDGAKADPSAAVESLSGTGQEPAQDAAPARDDDEAVDISADYRDGDAVFTLTGPADTSFDVSFLGQGDVDPALAGTTVVTDASGVAEVTVPLVVGDDKAGAVSLTTMREVDGALASRSSSLWLQPTEGGSVVTGENSMAALGNAIAADNDTPQARETALEQVFVAPADSVTQSVSQSAAAAAGSAVVRGYARWTDWNGATHPARHIEVQILENGWLLDTVTTDDQGYYEYSRSVGMSDVLQVTFVASSEAGGVISQPLPFVTMPHQQSVLVPGGVPAGTTKTVSITVGRNGADETAFAVHDALWSAYLFGEMSGGDVPRVTVRYPYGDDNGAYQNSSGLHIGEWEWSAWDVIAHEYGHWFDAHHGLTDRPGGTHCFTDNLATDVCGPDPGRGKDEGGKLAWSEGYGDYFSIASGQLAPHPTIPGVGDGRYDDLVRTSTGGIPRDANGNDPSFSVEMDGGHRSGGEDNEVAVAAILFNLTQSGRSGFSYQDGTAIGALRMTRLLEAADADRLSDFLRHVNPATGSPRLTSSQVNDLGCLLASADVAPGAGRLQARSYEVTVPAADVSTPPTISWSRGNKGNFENDRFTVEVSEGPSVEPFFVSGTVTGTAWTPTGRQWTDIVVGHGSVVYVRVVGTQTDSPTTGPFWGCATPVTFDSSALVTSGSCAATVLPPNDDGSTGAVDLPFPVNFFGTTYTYLYVNNNGNVTFENSMGTFTPFHITASTPPIIAPFFADIDTRGSGSAPVTYSYGTTTFNGRQAFCVNWINVGYYYSHFDKLVSAQLLLVDRADRAAGDFDIVFNYGSVQWETGDASGGTNGFGGTPAAAGYSAGTGDANAFFQLPGSLESGALVDGGPHALSSHSNVGLATPGRYVYPVTNGTAGNSSTGVVGEVTSLGRTVAGAPVQVCPQGGGRCVFQTRTGSDGSFAAVGIPAGRYTVTAFAPSGVSGRSRSVEVTVTANAQVDVSIDLAAINGLPVGVTVSPTVGSGDIPMLNWHSETTVRFPGCPDGTATFAVVSDDGARLASGSAVGVGTGWFAVTIPPLYPHVGAAQVRIDVQCPSGASREIVFDVYIDPSGHVVDQAGRPVEGATVTLERSDEPEGPFVVVPDGSDLMSPANRVNPMTTGADGYYGWDVVAGYYRLTVHKDGCTAPDGELVATSDVLEIPPPVTDLDLVLHCGTVDVTPPVVTVEDQELEGNARAGWSGDLPGVSVADDTDEPAAVTLVSDAPAVLPLGTTTVTWTATDTAGNTATAAQHVTVVDTTGPVLTCAADVDARYVAVPALGTPTAVDVVDADVVVTSDAPDAFALGTTTVTWTATDASGNAATCAQRVTLELAVTATLASGDSHSVALLADGTVRAWGAGGNGQLGTGGTTASSAPVAVPGPTDVRAVAAGGHFTLALRGDGTVWAWGENGEGQLGDGTTTRRTKPVRVTGLPPVAAIGAGRYHGLAVGIDGSVWAWGGNTFGQVGRTVSARVTTPTRVAGTGTVTAVAGGMYHSVALRADGSVVTWGAGYAGQLGDGKAVDHRTAAQVVPGLAGVVSVGAGGVHTLAVTASGDLLTWGDNYAGQLGDGSTTQRFAPVKVTGLGAVLSADGGSDFSTVVLRDGTVWSFGANSRGQLGDGTTTDRKRPVRVAGVTGAGAVSAGGAHAVTQVGGSLRSWGANDSGQVGDGSWTSRVASVRVSGITSAAPLG</sequence>
<dbReference type="SUPFAM" id="SSF55486">
    <property type="entry name" value="Metalloproteases ('zincins'), catalytic domain"/>
    <property type="match status" value="1"/>
</dbReference>
<dbReference type="PANTHER" id="PTHR22870">
    <property type="entry name" value="REGULATOR OF CHROMOSOME CONDENSATION"/>
    <property type="match status" value="1"/>
</dbReference>
<dbReference type="InterPro" id="IPR003410">
    <property type="entry name" value="HYR_dom"/>
</dbReference>
<evidence type="ECO:0000256" key="3">
    <source>
        <dbReference type="ARBA" id="ARBA00022737"/>
    </source>
</evidence>
<reference evidence="8 9" key="1">
    <citation type="submission" date="2019-06" db="EMBL/GenBank/DDBJ databases">
        <title>Whole genome shotgun sequence of Cellulomonas uda NBRC 3747.</title>
        <authorList>
            <person name="Hosoyama A."/>
            <person name="Uohara A."/>
            <person name="Ohji S."/>
            <person name="Ichikawa N."/>
        </authorList>
    </citation>
    <scope>NUCLEOTIDE SEQUENCE [LARGE SCALE GENOMIC DNA]</scope>
    <source>
        <strain evidence="8 9">NBRC 3747</strain>
    </source>
</reference>
<dbReference type="PROSITE" id="PS00626">
    <property type="entry name" value="RCC1_2"/>
    <property type="match status" value="2"/>
</dbReference>
<dbReference type="Pfam" id="PF25390">
    <property type="entry name" value="WD40_RLD"/>
    <property type="match status" value="1"/>
</dbReference>
<evidence type="ECO:0000256" key="6">
    <source>
        <dbReference type="SAM" id="SignalP"/>
    </source>
</evidence>
<evidence type="ECO:0000259" key="7">
    <source>
        <dbReference type="PROSITE" id="PS50825"/>
    </source>
</evidence>
<dbReference type="InterPro" id="IPR000408">
    <property type="entry name" value="Reg_chr_condens"/>
</dbReference>
<dbReference type="Pfam" id="PF06119">
    <property type="entry name" value="NIDO"/>
    <property type="match status" value="1"/>
</dbReference>
<evidence type="ECO:0000256" key="1">
    <source>
        <dbReference type="ARBA" id="ARBA00000548"/>
    </source>
</evidence>
<comment type="caution">
    <text evidence="8">The sequence shown here is derived from an EMBL/GenBank/DDBJ whole genome shotgun (WGS) entry which is preliminary data.</text>
</comment>
<dbReference type="InterPro" id="IPR051210">
    <property type="entry name" value="Ub_ligase/GEF_domain"/>
</dbReference>
<dbReference type="InterPro" id="IPR003886">
    <property type="entry name" value="NIDO_dom"/>
</dbReference>
<evidence type="ECO:0000313" key="8">
    <source>
        <dbReference type="EMBL" id="GEA81887.1"/>
    </source>
</evidence>
<dbReference type="EC" id="3.2.1.1" evidence="2"/>
<dbReference type="RefSeq" id="WP_141321297.1">
    <property type="nucleotide sequence ID" value="NZ_BJLP01000041.1"/>
</dbReference>
<organism evidence="8 9">
    <name type="scientific">Cellulomonas uda</name>
    <dbReference type="NCBI Taxonomy" id="1714"/>
    <lineage>
        <taxon>Bacteria</taxon>
        <taxon>Bacillati</taxon>
        <taxon>Actinomycetota</taxon>
        <taxon>Actinomycetes</taxon>
        <taxon>Micrococcales</taxon>
        <taxon>Cellulomonadaceae</taxon>
        <taxon>Cellulomonas</taxon>
    </lineage>
</organism>
<name>A0A4Y3KD47_CELUD</name>
<feature type="region of interest" description="Disordered" evidence="5">
    <location>
        <begin position="34"/>
        <end position="72"/>
    </location>
</feature>
<dbReference type="GO" id="GO:0004556">
    <property type="term" value="F:alpha-amylase activity"/>
    <property type="evidence" value="ECO:0007669"/>
    <property type="project" value="UniProtKB-EC"/>
</dbReference>
<dbReference type="Gene3D" id="2.130.10.30">
    <property type="entry name" value="Regulator of chromosome condensation 1/beta-lactamase-inhibitor protein II"/>
    <property type="match status" value="2"/>
</dbReference>
<evidence type="ECO:0000256" key="2">
    <source>
        <dbReference type="ARBA" id="ARBA00012595"/>
    </source>
</evidence>
<feature type="domain" description="HYR" evidence="7">
    <location>
        <begin position="1200"/>
        <end position="1298"/>
    </location>
</feature>
<dbReference type="PROSITE" id="PS50825">
    <property type="entry name" value="HYR"/>
    <property type="match status" value="1"/>
</dbReference>
<protein>
    <recommendedName>
        <fullName evidence="2">alpha-amylase</fullName>
        <ecNumber evidence="2">3.2.1.1</ecNumber>
    </recommendedName>
    <alternativeName>
        <fullName evidence="4">1,4-alpha-D-glucan glucanohydrolase</fullName>
    </alternativeName>
</protein>
<accession>A0A4Y3KD47</accession>
<dbReference type="Pfam" id="PF00415">
    <property type="entry name" value="RCC1"/>
    <property type="match status" value="1"/>
</dbReference>
<dbReference type="GO" id="GO:0030246">
    <property type="term" value="F:carbohydrate binding"/>
    <property type="evidence" value="ECO:0007669"/>
    <property type="project" value="InterPro"/>
</dbReference>
<comment type="catalytic activity">
    <reaction evidence="1">
        <text>Endohydrolysis of (1-&gt;4)-alpha-D-glucosidic linkages in polysaccharides containing three or more (1-&gt;4)-alpha-linked D-glucose units.</text>
        <dbReference type="EC" id="3.2.1.1"/>
    </reaction>
</comment>
<evidence type="ECO:0000256" key="4">
    <source>
        <dbReference type="ARBA" id="ARBA00030238"/>
    </source>
</evidence>
<dbReference type="GO" id="GO:0005975">
    <property type="term" value="P:carbohydrate metabolic process"/>
    <property type="evidence" value="ECO:0007669"/>
    <property type="project" value="UniProtKB-ARBA"/>
</dbReference>
<dbReference type="SUPFAM" id="SSF49464">
    <property type="entry name" value="Carboxypeptidase regulatory domain-like"/>
    <property type="match status" value="1"/>
</dbReference>
<keyword evidence="9" id="KW-1185">Reference proteome</keyword>
<dbReference type="Gene3D" id="2.60.40.1120">
    <property type="entry name" value="Carboxypeptidase-like, regulatory domain"/>
    <property type="match status" value="2"/>
</dbReference>
<dbReference type="InterPro" id="IPR009091">
    <property type="entry name" value="RCC1/BLIP-II"/>
</dbReference>
<dbReference type="InterPro" id="IPR058923">
    <property type="entry name" value="RCC1-like_dom"/>
</dbReference>
<dbReference type="PROSITE" id="PS50012">
    <property type="entry name" value="RCC1_3"/>
    <property type="match status" value="6"/>
</dbReference>
<feature type="chain" id="PRO_5021318167" description="alpha-amylase" evidence="6">
    <location>
        <begin position="28"/>
        <end position="1729"/>
    </location>
</feature>
<dbReference type="InterPro" id="IPR013784">
    <property type="entry name" value="Carb-bd-like_fold"/>
</dbReference>
<feature type="signal peptide" evidence="6">
    <location>
        <begin position="1"/>
        <end position="27"/>
    </location>
</feature>
<dbReference type="InterPro" id="IPR008969">
    <property type="entry name" value="CarboxyPept-like_regulatory"/>
</dbReference>
<dbReference type="InterPro" id="IPR013783">
    <property type="entry name" value="Ig-like_fold"/>
</dbReference>
<dbReference type="SUPFAM" id="SSF49452">
    <property type="entry name" value="Starch-binding domain-like"/>
    <property type="match status" value="1"/>
</dbReference>
<dbReference type="GO" id="GO:0007160">
    <property type="term" value="P:cell-matrix adhesion"/>
    <property type="evidence" value="ECO:0007669"/>
    <property type="project" value="InterPro"/>
</dbReference>
<proteinExistence type="predicted"/>
<evidence type="ECO:0000256" key="5">
    <source>
        <dbReference type="SAM" id="MobiDB-lite"/>
    </source>
</evidence>
<gene>
    <name evidence="8" type="ORF">CUD01_23310</name>
</gene>
<dbReference type="PANTHER" id="PTHR22870:SF408">
    <property type="entry name" value="OS09G0560450 PROTEIN"/>
    <property type="match status" value="1"/>
</dbReference>
<dbReference type="Proteomes" id="UP000315842">
    <property type="component" value="Unassembled WGS sequence"/>
</dbReference>
<dbReference type="Pfam" id="PF13620">
    <property type="entry name" value="CarboxypepD_reg"/>
    <property type="match status" value="1"/>
</dbReference>
<dbReference type="SUPFAM" id="SSF50985">
    <property type="entry name" value="RCC1/BLIP-II"/>
    <property type="match status" value="2"/>
</dbReference>